<comment type="caution">
    <text evidence="1">The sequence shown here is derived from an EMBL/GenBank/DDBJ whole genome shotgun (WGS) entry which is preliminary data.</text>
</comment>
<name>A0ACB8DL56_DERSI</name>
<sequence length="941" mass="102017">MLTSLAVGVTLRLLLLVGSCSAQVGNVASEEPVQVFFEPDVLSVRIGDRRLYVPLSRKRASVESFPGGAASVKNCTYKGPVYEQGVSTTGRAVVIACPDEKRVHALIITAQGEAISVAPSQGHGDVSVELEDGGGHLVRRESPKSKFLTFWSKLSTRRRRATKTKAAVSRERAIELAVFVDTALSNAMATERALQTKLTAILEQVQLILEYRSLGKPLKLEIVNLELVDSKVQLILEYRSLGKPLKLEIVNLELVDSKRGPSTGGGDIDAYLDNFCVWQCNRNQLAAKQGLGRWDHALMLSGLDLVKGNNSRVLGLAWVNGMCRCRYSCTLSEARSLEAALVVAHELGHSLGMHHDGPPDNRCDPDRFIMSAKTGAGKTGWSTCSGQYLEDFLSSRTSSCLASRTSQPVAELDGEPLPGQLFPADAQCKLALGTDYSAYTSSRSPFNNVCRELWCLEGSWASPAHPALDGTICAKGKEPEIPDEHARVAIRPEILSLRTGERRLYVPLRRKRAAVESLAGAAVSPANCTFEGIVYEQGVSGTGRAVVIACPGDKEVHAMIITAQGEAITVAPNQNRGSGVTDGSEDEGRHVVRRVPSTSKLLTSWSKLSTRRRRATASNERAIELAVFVDDALRNRNPNENELHKRLIAMLEQIQLILEYRSLGTPIGLDIVHLEVLDSRTGPSTAGGEIDDYLDNFCTWQCRRNQQAASQGRGQWDHAILMTGLDLHSGNNDNVIGLAFVGGMCQCRFSCTIIQAESFQAALEAAHEMGHNLGMEHDGTGNRCDPSRFIMSPSTGPGKTSWSACSRQYLDDFLARRTSSCLASKTSRPVEKLSEDPLPGQVFPADDQCKLALGTKYSAYTSSRSPFNVKMAATAQRRKRPPEALGLPPPPPQDRGDATLASSSLTSRTFGTAGSVAGFLGGSERKSYACDSSRHVPMRSR</sequence>
<dbReference type="Proteomes" id="UP000821865">
    <property type="component" value="Chromosome 11"/>
</dbReference>
<evidence type="ECO:0000313" key="1">
    <source>
        <dbReference type="EMBL" id="KAH7971304.1"/>
    </source>
</evidence>
<keyword evidence="2" id="KW-1185">Reference proteome</keyword>
<gene>
    <name evidence="1" type="ORF">HPB49_021212</name>
</gene>
<evidence type="ECO:0000313" key="2">
    <source>
        <dbReference type="Proteomes" id="UP000821865"/>
    </source>
</evidence>
<proteinExistence type="predicted"/>
<reference evidence="1" key="1">
    <citation type="submission" date="2020-05" db="EMBL/GenBank/DDBJ databases">
        <title>Large-scale comparative analyses of tick genomes elucidate their genetic diversity and vector capacities.</title>
        <authorList>
            <person name="Jia N."/>
            <person name="Wang J."/>
            <person name="Shi W."/>
            <person name="Du L."/>
            <person name="Sun Y."/>
            <person name="Zhan W."/>
            <person name="Jiang J."/>
            <person name="Wang Q."/>
            <person name="Zhang B."/>
            <person name="Ji P."/>
            <person name="Sakyi L.B."/>
            <person name="Cui X."/>
            <person name="Yuan T."/>
            <person name="Jiang B."/>
            <person name="Yang W."/>
            <person name="Lam T.T.-Y."/>
            <person name="Chang Q."/>
            <person name="Ding S."/>
            <person name="Wang X."/>
            <person name="Zhu J."/>
            <person name="Ruan X."/>
            <person name="Zhao L."/>
            <person name="Wei J."/>
            <person name="Que T."/>
            <person name="Du C."/>
            <person name="Cheng J."/>
            <person name="Dai P."/>
            <person name="Han X."/>
            <person name="Huang E."/>
            <person name="Gao Y."/>
            <person name="Liu J."/>
            <person name="Shao H."/>
            <person name="Ye R."/>
            <person name="Li L."/>
            <person name="Wei W."/>
            <person name="Wang X."/>
            <person name="Wang C."/>
            <person name="Yang T."/>
            <person name="Huo Q."/>
            <person name="Li W."/>
            <person name="Guo W."/>
            <person name="Chen H."/>
            <person name="Zhou L."/>
            <person name="Ni X."/>
            <person name="Tian J."/>
            <person name="Zhou Y."/>
            <person name="Sheng Y."/>
            <person name="Liu T."/>
            <person name="Pan Y."/>
            <person name="Xia L."/>
            <person name="Li J."/>
            <person name="Zhao F."/>
            <person name="Cao W."/>
        </authorList>
    </citation>
    <scope>NUCLEOTIDE SEQUENCE</scope>
    <source>
        <strain evidence="1">Dsil-2018</strain>
    </source>
</reference>
<accession>A0ACB8DL56</accession>
<dbReference type="EMBL" id="CM023480">
    <property type="protein sequence ID" value="KAH7971304.1"/>
    <property type="molecule type" value="Genomic_DNA"/>
</dbReference>
<organism evidence="1 2">
    <name type="scientific">Dermacentor silvarum</name>
    <name type="common">Tick</name>
    <dbReference type="NCBI Taxonomy" id="543639"/>
    <lineage>
        <taxon>Eukaryota</taxon>
        <taxon>Metazoa</taxon>
        <taxon>Ecdysozoa</taxon>
        <taxon>Arthropoda</taxon>
        <taxon>Chelicerata</taxon>
        <taxon>Arachnida</taxon>
        <taxon>Acari</taxon>
        <taxon>Parasitiformes</taxon>
        <taxon>Ixodida</taxon>
        <taxon>Ixodoidea</taxon>
        <taxon>Ixodidae</taxon>
        <taxon>Rhipicephalinae</taxon>
        <taxon>Dermacentor</taxon>
    </lineage>
</organism>
<protein>
    <submittedName>
        <fullName evidence="1">Uncharacterized protein</fullName>
    </submittedName>
</protein>